<evidence type="ECO:0000256" key="3">
    <source>
        <dbReference type="SAM" id="MobiDB-lite"/>
    </source>
</evidence>
<dbReference type="RefSeq" id="WP_099248304.1">
    <property type="nucleotide sequence ID" value="NZ_FXXP01000003.1"/>
</dbReference>
<evidence type="ECO:0000256" key="4">
    <source>
        <dbReference type="SAM" id="SignalP"/>
    </source>
</evidence>
<proteinExistence type="predicted"/>
<organism evidence="5 6">
    <name type="scientific">Pelagimonas phthalicica</name>
    <dbReference type="NCBI Taxonomy" id="1037362"/>
    <lineage>
        <taxon>Bacteria</taxon>
        <taxon>Pseudomonadati</taxon>
        <taxon>Pseudomonadota</taxon>
        <taxon>Alphaproteobacteria</taxon>
        <taxon>Rhodobacterales</taxon>
        <taxon>Roseobacteraceae</taxon>
        <taxon>Pelagimonas</taxon>
    </lineage>
</organism>
<dbReference type="OrthoDB" id="9342475at2"/>
<dbReference type="GO" id="GO:0005509">
    <property type="term" value="F:calcium ion binding"/>
    <property type="evidence" value="ECO:0007669"/>
    <property type="project" value="InterPro"/>
</dbReference>
<dbReference type="InterPro" id="IPR001343">
    <property type="entry name" value="Hemolysn_Ca-bd"/>
</dbReference>
<keyword evidence="6" id="KW-1185">Reference proteome</keyword>
<evidence type="ECO:0000313" key="6">
    <source>
        <dbReference type="Proteomes" id="UP000225972"/>
    </source>
</evidence>
<feature type="signal peptide" evidence="4">
    <location>
        <begin position="1"/>
        <end position="20"/>
    </location>
</feature>
<comment type="subcellular location">
    <subcellularLocation>
        <location evidence="1">Secreted</location>
    </subcellularLocation>
</comment>
<feature type="chain" id="PRO_5012601981" evidence="4">
    <location>
        <begin position="21"/>
        <end position="657"/>
    </location>
</feature>
<keyword evidence="2" id="KW-0964">Secreted</keyword>
<keyword evidence="4" id="KW-0732">Signal</keyword>
<dbReference type="InterPro" id="IPR050557">
    <property type="entry name" value="RTX_toxin/Mannuronan_C5-epim"/>
</dbReference>
<sequence length="657" mass="68676">MSVALLALLALGLLTPLMFTSDDNGASDDPEPTEDDPITELQGDSYTGTSGNDTLDLDPRDGGYNGVSIDAGAGDDLLDLSDEDAVRESYETWVDAHWVGGTVLGGEGDDTINISGESSLIDGGPGNDSIDNHFGGQSTIIGGLGDDVLHLATSGQGYGEAYGGEGNDTLSGVEAARLYGEEGNDRIEVSGVGDRGAGYFVTGYGGVGDDTLAFEGSAISNAYDDSPNSLYGGEGSDTFELTLNEGGDFNHESVEQPDGTWRMESIIIGDFEPGIDQLQIELEVQNDGYAPTTARIEGSDLIIRYEHASEPIRDVVISTGTTELSFDDITFTGDHIPAVLQEDEPQLVTELPFNSFAGSDGNDTLDLDPRDGGHNDVLIDAGAGDDLLDLSDRETFGVYETYENALLNSSTVLGGEGDDTIMYIGDGNLIDGGPGNDSINADEFSGGGEIHGGLGDDYIDLITDSEPGFAHGGAGNDTLTGGGAGGLYGDEGDDRIYVGTAGDRGAGYFMIGHGGAGNDTMVINGSAITNPQEWSPSSVYGDEGSDTFELTFDEGRADLDSSVLVTNGVAELDLVNLPDFEPRIDQIEIELEVQNDGYAPTTARIEGSDLIIRYEHASDPIRDVVISTGTTELSFDDITFTGDHIPAVLIPTAQAAN</sequence>
<gene>
    <name evidence="5" type="ORF">TRP8649_03896</name>
</gene>
<dbReference type="PRINTS" id="PR00313">
    <property type="entry name" value="CABNDNGRPT"/>
</dbReference>
<accession>A0A238JHY5</accession>
<dbReference type="PANTHER" id="PTHR38340:SF1">
    <property type="entry name" value="S-LAYER PROTEIN"/>
    <property type="match status" value="1"/>
</dbReference>
<feature type="region of interest" description="Disordered" evidence="3">
    <location>
        <begin position="22"/>
        <end position="65"/>
    </location>
</feature>
<dbReference type="Pfam" id="PF00353">
    <property type="entry name" value="HemolysinCabind"/>
    <property type="match status" value="4"/>
</dbReference>
<dbReference type="GO" id="GO:0005576">
    <property type="term" value="C:extracellular region"/>
    <property type="evidence" value="ECO:0007669"/>
    <property type="project" value="UniProtKB-SubCell"/>
</dbReference>
<dbReference type="PANTHER" id="PTHR38340">
    <property type="entry name" value="S-LAYER PROTEIN"/>
    <property type="match status" value="1"/>
</dbReference>
<protein>
    <submittedName>
        <fullName evidence="5">Hemolysin-type calcium-binding repeat (2 copies)</fullName>
    </submittedName>
</protein>
<dbReference type="Proteomes" id="UP000225972">
    <property type="component" value="Unassembled WGS sequence"/>
</dbReference>
<dbReference type="AlphaFoldDB" id="A0A238JHY5"/>
<feature type="compositionally biased region" description="Acidic residues" evidence="3">
    <location>
        <begin position="25"/>
        <end position="38"/>
    </location>
</feature>
<feature type="compositionally biased region" description="Polar residues" evidence="3">
    <location>
        <begin position="42"/>
        <end position="53"/>
    </location>
</feature>
<evidence type="ECO:0000256" key="1">
    <source>
        <dbReference type="ARBA" id="ARBA00004613"/>
    </source>
</evidence>
<evidence type="ECO:0000256" key="2">
    <source>
        <dbReference type="ARBA" id="ARBA00022525"/>
    </source>
</evidence>
<dbReference type="Gene3D" id="2.160.20.160">
    <property type="match status" value="2"/>
</dbReference>
<reference evidence="6" key="1">
    <citation type="submission" date="2017-05" db="EMBL/GenBank/DDBJ databases">
        <authorList>
            <person name="Rodrigo-Torres L."/>
            <person name="Arahal R. D."/>
            <person name="Lucena T."/>
        </authorList>
    </citation>
    <scope>NUCLEOTIDE SEQUENCE [LARGE SCALE GENOMIC DNA]</scope>
    <source>
        <strain evidence="6">CECT 8649</strain>
    </source>
</reference>
<evidence type="ECO:0000313" key="5">
    <source>
        <dbReference type="EMBL" id="SMX29757.1"/>
    </source>
</evidence>
<dbReference type="InterPro" id="IPR011049">
    <property type="entry name" value="Serralysin-like_metalloprot_C"/>
</dbReference>
<dbReference type="SUPFAM" id="SSF51120">
    <property type="entry name" value="beta-Roll"/>
    <property type="match status" value="2"/>
</dbReference>
<dbReference type="EMBL" id="FXXP01000003">
    <property type="protein sequence ID" value="SMX29757.1"/>
    <property type="molecule type" value="Genomic_DNA"/>
</dbReference>
<name>A0A238JHY5_9RHOB</name>